<evidence type="ECO:0000259" key="5">
    <source>
        <dbReference type="PROSITE" id="PS50042"/>
    </source>
</evidence>
<dbReference type="GO" id="GO:0005886">
    <property type="term" value="C:plasma membrane"/>
    <property type="evidence" value="ECO:0007669"/>
    <property type="project" value="TreeGrafter"/>
</dbReference>
<reference evidence="8" key="1">
    <citation type="submission" date="2017-01" db="EMBL/GenBank/DDBJ databases">
        <authorList>
            <person name="Varghese N."/>
            <person name="Submissions S."/>
        </authorList>
    </citation>
    <scope>NUCLEOTIDE SEQUENCE [LARGE SCALE GENOMIC DNA]</scope>
    <source>
        <strain evidence="8">UM1</strain>
    </source>
</reference>
<dbReference type="EC" id="2.7.7.65" evidence="2"/>
<dbReference type="SUPFAM" id="SSF55073">
    <property type="entry name" value="Nucleotide cyclase"/>
    <property type="match status" value="1"/>
</dbReference>
<dbReference type="SMART" id="SM00267">
    <property type="entry name" value="GGDEF"/>
    <property type="match status" value="1"/>
</dbReference>
<protein>
    <recommendedName>
        <fullName evidence="2">diguanylate cyclase</fullName>
        <ecNumber evidence="2">2.7.7.65</ecNumber>
    </recommendedName>
</protein>
<dbReference type="GO" id="GO:0052621">
    <property type="term" value="F:diguanylate cyclase activity"/>
    <property type="evidence" value="ECO:0007669"/>
    <property type="project" value="UniProtKB-EC"/>
</dbReference>
<keyword evidence="8" id="KW-1185">Reference proteome</keyword>
<dbReference type="GO" id="GO:1902201">
    <property type="term" value="P:negative regulation of bacterial-type flagellum-dependent cell motility"/>
    <property type="evidence" value="ECO:0007669"/>
    <property type="project" value="TreeGrafter"/>
</dbReference>
<evidence type="ECO:0000256" key="4">
    <source>
        <dbReference type="SAM" id="Coils"/>
    </source>
</evidence>
<gene>
    <name evidence="7" type="ORF">SAMN05421546_0853</name>
</gene>
<dbReference type="Proteomes" id="UP000241788">
    <property type="component" value="Unassembled WGS sequence"/>
</dbReference>
<organism evidence="7 8">
    <name type="scientific">Solilutibacter tolerans</name>
    <dbReference type="NCBI Taxonomy" id="1604334"/>
    <lineage>
        <taxon>Bacteria</taxon>
        <taxon>Pseudomonadati</taxon>
        <taxon>Pseudomonadota</taxon>
        <taxon>Gammaproteobacteria</taxon>
        <taxon>Lysobacterales</taxon>
        <taxon>Lysobacteraceae</taxon>
        <taxon>Solilutibacter</taxon>
    </lineage>
</organism>
<dbReference type="CDD" id="cd01949">
    <property type="entry name" value="GGDEF"/>
    <property type="match status" value="1"/>
</dbReference>
<dbReference type="InterPro" id="IPR000160">
    <property type="entry name" value="GGDEF_dom"/>
</dbReference>
<dbReference type="PROSITE" id="PS50887">
    <property type="entry name" value="GGDEF"/>
    <property type="match status" value="1"/>
</dbReference>
<dbReference type="InterPro" id="IPR029787">
    <property type="entry name" value="Nucleotide_cyclase"/>
</dbReference>
<comment type="subcellular location">
    <subcellularLocation>
        <location evidence="1">Cytoplasm</location>
    </subcellularLocation>
</comment>
<dbReference type="SMART" id="SM00100">
    <property type="entry name" value="cNMP"/>
    <property type="match status" value="1"/>
</dbReference>
<accession>A0A1N6QZZ5</accession>
<dbReference type="InterPro" id="IPR000595">
    <property type="entry name" value="cNMP-bd_dom"/>
</dbReference>
<evidence type="ECO:0000313" key="7">
    <source>
        <dbReference type="EMBL" id="SIQ22147.1"/>
    </source>
</evidence>
<dbReference type="STRING" id="1604334.SAMN05421546_0853"/>
<dbReference type="CDD" id="cd00038">
    <property type="entry name" value="CAP_ED"/>
    <property type="match status" value="1"/>
</dbReference>
<feature type="domain" description="GGDEF" evidence="6">
    <location>
        <begin position="209"/>
        <end position="341"/>
    </location>
</feature>
<dbReference type="PRINTS" id="PR00103">
    <property type="entry name" value="CAMPKINASE"/>
</dbReference>
<dbReference type="PROSITE" id="PS50042">
    <property type="entry name" value="CNMP_BINDING_3"/>
    <property type="match status" value="1"/>
</dbReference>
<comment type="catalytic activity">
    <reaction evidence="3">
        <text>2 GTP = 3',3'-c-di-GMP + 2 diphosphate</text>
        <dbReference type="Rhea" id="RHEA:24898"/>
        <dbReference type="ChEBI" id="CHEBI:33019"/>
        <dbReference type="ChEBI" id="CHEBI:37565"/>
        <dbReference type="ChEBI" id="CHEBI:58805"/>
        <dbReference type="EC" id="2.7.7.65"/>
    </reaction>
</comment>
<dbReference type="NCBIfam" id="TIGR00254">
    <property type="entry name" value="GGDEF"/>
    <property type="match status" value="1"/>
</dbReference>
<dbReference type="GO" id="GO:0043709">
    <property type="term" value="P:cell adhesion involved in single-species biofilm formation"/>
    <property type="evidence" value="ECO:0007669"/>
    <property type="project" value="TreeGrafter"/>
</dbReference>
<dbReference type="PANTHER" id="PTHR45138:SF9">
    <property type="entry name" value="DIGUANYLATE CYCLASE DGCM-RELATED"/>
    <property type="match status" value="1"/>
</dbReference>
<name>A0A1N6QZZ5_9GAMM</name>
<dbReference type="EMBL" id="FTLW01000002">
    <property type="protein sequence ID" value="SIQ22147.1"/>
    <property type="molecule type" value="Genomic_DNA"/>
</dbReference>
<dbReference type="Pfam" id="PF00027">
    <property type="entry name" value="cNMP_binding"/>
    <property type="match status" value="1"/>
</dbReference>
<feature type="domain" description="Cyclic nucleotide-binding" evidence="5">
    <location>
        <begin position="44"/>
        <end position="124"/>
    </location>
</feature>
<evidence type="ECO:0000313" key="8">
    <source>
        <dbReference type="Proteomes" id="UP000241788"/>
    </source>
</evidence>
<dbReference type="InterPro" id="IPR050469">
    <property type="entry name" value="Diguanylate_Cyclase"/>
</dbReference>
<dbReference type="InterPro" id="IPR018490">
    <property type="entry name" value="cNMP-bd_dom_sf"/>
</dbReference>
<evidence type="ECO:0000256" key="1">
    <source>
        <dbReference type="ARBA" id="ARBA00004496"/>
    </source>
</evidence>
<dbReference type="InterPro" id="IPR043128">
    <property type="entry name" value="Rev_trsase/Diguanyl_cyclase"/>
</dbReference>
<keyword evidence="4" id="KW-0175">Coiled coil</keyword>
<proteinExistence type="predicted"/>
<dbReference type="InterPro" id="IPR014710">
    <property type="entry name" value="RmlC-like_jellyroll"/>
</dbReference>
<dbReference type="Gene3D" id="3.30.70.270">
    <property type="match status" value="1"/>
</dbReference>
<dbReference type="AlphaFoldDB" id="A0A1N6QZZ5"/>
<evidence type="ECO:0000256" key="2">
    <source>
        <dbReference type="ARBA" id="ARBA00012528"/>
    </source>
</evidence>
<feature type="coiled-coil region" evidence="4">
    <location>
        <begin position="143"/>
        <end position="177"/>
    </location>
</feature>
<dbReference type="GO" id="GO:0005737">
    <property type="term" value="C:cytoplasm"/>
    <property type="evidence" value="ECO:0007669"/>
    <property type="project" value="UniProtKB-SubCell"/>
</dbReference>
<dbReference type="PROSITE" id="PS00889">
    <property type="entry name" value="CNMP_BINDING_2"/>
    <property type="match status" value="1"/>
</dbReference>
<evidence type="ECO:0000256" key="3">
    <source>
        <dbReference type="ARBA" id="ARBA00034247"/>
    </source>
</evidence>
<dbReference type="PANTHER" id="PTHR45138">
    <property type="entry name" value="REGULATORY COMPONENTS OF SENSORY TRANSDUCTION SYSTEM"/>
    <property type="match status" value="1"/>
</dbReference>
<evidence type="ECO:0000259" key="6">
    <source>
        <dbReference type="PROSITE" id="PS50887"/>
    </source>
</evidence>
<dbReference type="Gene3D" id="2.60.120.10">
    <property type="entry name" value="Jelly Rolls"/>
    <property type="match status" value="1"/>
</dbReference>
<dbReference type="SUPFAM" id="SSF51206">
    <property type="entry name" value="cAMP-binding domain-like"/>
    <property type="match status" value="1"/>
</dbReference>
<sequence>MDSGESGAEVMLRKPDAVRSSVRDGYLVSDHERAFFATGGRRIHLAAGEQLFAEGDTGRTMYVIESGQVELVFGDDMFCKQLGANGFFGELGLLIGDHLRSASAHAVSDCQLLEMDHAGFQSMLQRDPTCVAGFLHRAIMRVVDNEQSLMHSLRRRNRDLQTALDSLREATDRLTRTQELTRTDDLTGLSNRRGFVAMIEQRRKLGSLAGCGLLIIDCDAFKEVNDCHGHIAGDRVLQSVAHVLRTVSGSVEVTARLGGDEFCVLACLEDPDDLERMAEYLVSTASALWEMHGEPPLICRLSIGGCLIDPERDWQSWYASADAALYRVKGRGGNGFEVAAMDDETLPPGIGRVQAEAAT</sequence>
<dbReference type="InterPro" id="IPR018488">
    <property type="entry name" value="cNMP-bd_CS"/>
</dbReference>
<dbReference type="Pfam" id="PF00990">
    <property type="entry name" value="GGDEF"/>
    <property type="match status" value="1"/>
</dbReference>